<dbReference type="OMA" id="IEFTCER"/>
<dbReference type="InterPro" id="IPR028889">
    <property type="entry name" value="USP"/>
</dbReference>
<evidence type="ECO:0000313" key="3">
    <source>
        <dbReference type="Proteomes" id="UP000683925"/>
    </source>
</evidence>
<dbReference type="EMBL" id="CAJJDP010000164">
    <property type="protein sequence ID" value="CAD8213631.1"/>
    <property type="molecule type" value="Genomic_DNA"/>
</dbReference>
<dbReference type="PANTHER" id="PTHR24006:SF644">
    <property type="entry name" value="UBIQUITIN CARBOXYL-TERMINAL HYDROLASE 7"/>
    <property type="match status" value="1"/>
</dbReference>
<dbReference type="GO" id="GO:0004843">
    <property type="term" value="F:cysteine-type deubiquitinase activity"/>
    <property type="evidence" value="ECO:0007669"/>
    <property type="project" value="InterPro"/>
</dbReference>
<dbReference type="InterPro" id="IPR050164">
    <property type="entry name" value="Peptidase_C19"/>
</dbReference>
<evidence type="ECO:0000259" key="1">
    <source>
        <dbReference type="PROSITE" id="PS50235"/>
    </source>
</evidence>
<comment type="caution">
    <text evidence="2">The sequence shown here is derived from an EMBL/GenBank/DDBJ whole genome shotgun (WGS) entry which is preliminary data.</text>
</comment>
<dbReference type="FunFam" id="3.90.70.10:FF:000267">
    <property type="entry name" value="Uncharacterized protein"/>
    <property type="match status" value="1"/>
</dbReference>
<reference evidence="2" key="1">
    <citation type="submission" date="2021-01" db="EMBL/GenBank/DDBJ databases">
        <authorList>
            <consortium name="Genoscope - CEA"/>
            <person name="William W."/>
        </authorList>
    </citation>
    <scope>NUCLEOTIDE SEQUENCE</scope>
</reference>
<dbReference type="CDD" id="cd02257">
    <property type="entry name" value="Peptidase_C19"/>
    <property type="match status" value="1"/>
</dbReference>
<organism evidence="2 3">
    <name type="scientific">Paramecium octaurelia</name>
    <dbReference type="NCBI Taxonomy" id="43137"/>
    <lineage>
        <taxon>Eukaryota</taxon>
        <taxon>Sar</taxon>
        <taxon>Alveolata</taxon>
        <taxon>Ciliophora</taxon>
        <taxon>Intramacronucleata</taxon>
        <taxon>Oligohymenophorea</taxon>
        <taxon>Peniculida</taxon>
        <taxon>Parameciidae</taxon>
        <taxon>Paramecium</taxon>
    </lineage>
</organism>
<dbReference type="InterPro" id="IPR018200">
    <property type="entry name" value="USP_CS"/>
</dbReference>
<dbReference type="PANTHER" id="PTHR24006">
    <property type="entry name" value="UBIQUITIN CARBOXYL-TERMINAL HYDROLASE"/>
    <property type="match status" value="1"/>
</dbReference>
<dbReference type="Proteomes" id="UP000683925">
    <property type="component" value="Unassembled WGS sequence"/>
</dbReference>
<dbReference type="GO" id="GO:0005634">
    <property type="term" value="C:nucleus"/>
    <property type="evidence" value="ECO:0007669"/>
    <property type="project" value="TreeGrafter"/>
</dbReference>
<protein>
    <recommendedName>
        <fullName evidence="1">USP domain-containing protein</fullName>
    </recommendedName>
</protein>
<name>A0A8S1YJN5_PAROT</name>
<feature type="domain" description="USP" evidence="1">
    <location>
        <begin position="437"/>
        <end position="747"/>
    </location>
</feature>
<dbReference type="GO" id="GO:0016579">
    <property type="term" value="P:protein deubiquitination"/>
    <property type="evidence" value="ECO:0007669"/>
    <property type="project" value="InterPro"/>
</dbReference>
<dbReference type="GO" id="GO:0005829">
    <property type="term" value="C:cytosol"/>
    <property type="evidence" value="ECO:0007669"/>
    <property type="project" value="TreeGrafter"/>
</dbReference>
<sequence>MDKIIASATSVQEKLKALEQSCKGLNQQEIEGVYKHIHTLGEDSLVLLNQAQKINFGNIFSDLQLFKRVRESIRELDQICIYLNYLNDRIQGYRGFLKELGFQSEKLIMEFRQRGNILQKLHLDTQDLSIQRQMIGLIIKLCPKDLSFNPELFQLMLIPFKCLQQQNRQDIELLDSLASVLLSQCDGKGEADQNQVHDWMCLISGIVQHAYEGNTLGLNILLSKIKQDYLSDLLISNKNYMLDNYFKNSQDTIKIFQGLTSHSISQEAIFIIKTVSQMFYDILKDQNDEQYLHILREVYQEFILTKILENLQMLQLTYEIIDLLLFYIIGMSSIDQEPFKRSIKLMVSRLTLNASLKFNTTDYITPRFQFLQMINYNYKQLNQIEDFHKIYKYFEEKSQEKYKYTQINKCYPWEFPTVKSQITPKSSLQQRDSKDFVGLENLTNTCFMNSILQSLYMTESFRKFVLQMQIPNSILQLTPQTSLWNCLKKLFTQLTYQNYGYCSPYELKRSLRQPYCNTNDQQDVGEFVHHFLEDLFEVTPNEAFKTTIGNLFFGYQRQIIKCYNCVKPQPNYGYKEKFLGIDLHFNKQNNIDIISMIKKAYEEEQIEFTCERCRQKTNKIYKSQQLLQLPSVLFMTLHRFTYDQNSQTMTKILTKVPFQFQIDFREAFPSNHLNSQDSVYNLYAFIVHLGKNSSSGHYICYARQLNKSDTWIAFDDTMISVFQLSSKQLDEELIVEESPYLLFYQNLSGQPLIFNN</sequence>
<evidence type="ECO:0000313" key="2">
    <source>
        <dbReference type="EMBL" id="CAD8213631.1"/>
    </source>
</evidence>
<dbReference type="AlphaFoldDB" id="A0A8S1YJN5"/>
<dbReference type="Pfam" id="PF00443">
    <property type="entry name" value="UCH"/>
    <property type="match status" value="1"/>
</dbReference>
<proteinExistence type="predicted"/>
<gene>
    <name evidence="2" type="ORF">POCTA_138.1.T1620112</name>
</gene>
<dbReference type="PROSITE" id="PS00973">
    <property type="entry name" value="USP_2"/>
    <property type="match status" value="1"/>
</dbReference>
<dbReference type="OrthoDB" id="286820at2759"/>
<dbReference type="InterPro" id="IPR001394">
    <property type="entry name" value="Peptidase_C19_UCH"/>
</dbReference>
<accession>A0A8S1YJN5</accession>
<keyword evidence="3" id="KW-1185">Reference proteome</keyword>
<dbReference type="GO" id="GO:0031647">
    <property type="term" value="P:regulation of protein stability"/>
    <property type="evidence" value="ECO:0007669"/>
    <property type="project" value="TreeGrafter"/>
</dbReference>
<dbReference type="PROSITE" id="PS50235">
    <property type="entry name" value="USP_3"/>
    <property type="match status" value="1"/>
</dbReference>